<evidence type="ECO:0000256" key="1">
    <source>
        <dbReference type="SAM" id="SignalP"/>
    </source>
</evidence>
<keyword evidence="1" id="KW-0732">Signal</keyword>
<evidence type="ECO:0000313" key="2">
    <source>
        <dbReference type="EMBL" id="CAK7895164.1"/>
    </source>
</evidence>
<feature type="chain" id="PRO_5043337353" evidence="1">
    <location>
        <begin position="21"/>
        <end position="582"/>
    </location>
</feature>
<sequence>MHCRLQLALVAFLAFISCRAITGTTTDSSILTTPGDVGIEDVPKIIKSHKATTEPPSSPRTVALAELRTTFNQDVVYATPATAKSTVQSTYRNWVGPWKMSRDTACYRRSHIMDKCPRNFDRNGLTNTCWAECPLEYPVECGMECIRQSDDCGIEVASKVSAVAMTVFSTATFGVFGELAKIGKTLSWAVRCSNSMMLVMRGITRYIRTMKAEDPQASDRKVLIALCQTGTVVTDLPIAITVCMKKAVPPNLRFSQYVMGTAAWALMQALAHNETIISSWQKFQAFLKGANFTEAADKITDGEISSLETAMKQDSSCGGDLMSLTGRIWSTMSEYRTKFPGISEDDMRLKISNSHLVRHDVPTVTNNCMHQMISESTLPTAYQTRDTLRKTIGVIINDLIDSKTSDNGTSYDDKQRAYRAIDMSFSTLAATLIDPTRITLLVSEYIQTICGPTEFLGEIDDGREAATLGLNTIGDAFRGSTSSWTKKGDGAVIINFKSTDKKDVTVNIRSGGDKIAKVDVKAGGTAQWKSNIQQLGGKALYFDRWRPGWFGLPGTGGGSFVIWVPTASQGGHLEIAAKLHVS</sequence>
<proteinExistence type="predicted"/>
<dbReference type="EMBL" id="CAKLBY020000004">
    <property type="protein sequence ID" value="CAK7895164.1"/>
    <property type="molecule type" value="Genomic_DNA"/>
</dbReference>
<reference evidence="2" key="1">
    <citation type="submission" date="2024-01" db="EMBL/GenBank/DDBJ databases">
        <authorList>
            <person name="Webb A."/>
        </authorList>
    </citation>
    <scope>NUCLEOTIDE SEQUENCE</scope>
    <source>
        <strain evidence="2">Pm1</strain>
    </source>
</reference>
<gene>
    <name evidence="2" type="ORF">PM001_LOCUS979</name>
</gene>
<feature type="signal peptide" evidence="1">
    <location>
        <begin position="1"/>
        <end position="20"/>
    </location>
</feature>
<comment type="caution">
    <text evidence="2">The sequence shown here is derived from an EMBL/GenBank/DDBJ whole genome shotgun (WGS) entry which is preliminary data.</text>
</comment>
<name>A0AAV1T059_9STRA</name>
<accession>A0AAV1T059</accession>
<protein>
    <submittedName>
        <fullName evidence="2">Uncharacterized protein</fullName>
    </submittedName>
</protein>
<evidence type="ECO:0000313" key="3">
    <source>
        <dbReference type="Proteomes" id="UP001162060"/>
    </source>
</evidence>
<dbReference type="PROSITE" id="PS51257">
    <property type="entry name" value="PROKAR_LIPOPROTEIN"/>
    <property type="match status" value="1"/>
</dbReference>
<dbReference type="AlphaFoldDB" id="A0AAV1T059"/>
<dbReference type="Proteomes" id="UP001162060">
    <property type="component" value="Unassembled WGS sequence"/>
</dbReference>
<organism evidence="2 3">
    <name type="scientific">Peronospora matthiolae</name>
    <dbReference type="NCBI Taxonomy" id="2874970"/>
    <lineage>
        <taxon>Eukaryota</taxon>
        <taxon>Sar</taxon>
        <taxon>Stramenopiles</taxon>
        <taxon>Oomycota</taxon>
        <taxon>Peronosporomycetes</taxon>
        <taxon>Peronosporales</taxon>
        <taxon>Peronosporaceae</taxon>
        <taxon>Peronospora</taxon>
    </lineage>
</organism>